<organism evidence="6 7">
    <name type="scientific">Anaeromyxobacter paludicola</name>
    <dbReference type="NCBI Taxonomy" id="2918171"/>
    <lineage>
        <taxon>Bacteria</taxon>
        <taxon>Pseudomonadati</taxon>
        <taxon>Myxococcota</taxon>
        <taxon>Myxococcia</taxon>
        <taxon>Myxococcales</taxon>
        <taxon>Cystobacterineae</taxon>
        <taxon>Anaeromyxobacteraceae</taxon>
        <taxon>Anaeromyxobacter</taxon>
    </lineage>
</organism>
<evidence type="ECO:0000256" key="2">
    <source>
        <dbReference type="ARBA" id="ARBA00023136"/>
    </source>
</evidence>
<dbReference type="Pfam" id="PF13525">
    <property type="entry name" value="YfiO"/>
    <property type="match status" value="1"/>
</dbReference>
<feature type="domain" description="Outer membrane lipoprotein BamD-like" evidence="5">
    <location>
        <begin position="31"/>
        <end position="212"/>
    </location>
</feature>
<keyword evidence="2" id="KW-0472">Membrane</keyword>
<reference evidence="7" key="1">
    <citation type="journal article" date="2022" name="Int. J. Syst. Evol. Microbiol.">
        <title>Anaeromyxobacter oryzae sp. nov., Anaeromyxobacter diazotrophicus sp. nov. and Anaeromyxobacter paludicola sp. nov., isolated from paddy soils.</title>
        <authorList>
            <person name="Itoh H."/>
            <person name="Xu Z."/>
            <person name="Mise K."/>
            <person name="Masuda Y."/>
            <person name="Ushijima N."/>
            <person name="Hayakawa C."/>
            <person name="Shiratori Y."/>
            <person name="Senoo K."/>
        </authorList>
    </citation>
    <scope>NUCLEOTIDE SEQUENCE [LARGE SCALE GENOMIC DNA]</scope>
    <source>
        <strain evidence="7">Red630</strain>
    </source>
</reference>
<dbReference type="InterPro" id="IPR011990">
    <property type="entry name" value="TPR-like_helical_dom_sf"/>
</dbReference>
<dbReference type="InterPro" id="IPR039565">
    <property type="entry name" value="BamD-like"/>
</dbReference>
<proteinExistence type="predicted"/>
<dbReference type="PROSITE" id="PS51257">
    <property type="entry name" value="PROKAR_LIPOPROTEIN"/>
    <property type="match status" value="1"/>
</dbReference>
<dbReference type="Proteomes" id="UP001162734">
    <property type="component" value="Chromosome"/>
</dbReference>
<gene>
    <name evidence="6" type="ORF">AMPC_37160</name>
</gene>
<evidence type="ECO:0000313" key="7">
    <source>
        <dbReference type="Proteomes" id="UP001162734"/>
    </source>
</evidence>
<dbReference type="Gene3D" id="1.25.40.10">
    <property type="entry name" value="Tetratricopeptide repeat domain"/>
    <property type="match status" value="1"/>
</dbReference>
<evidence type="ECO:0000256" key="4">
    <source>
        <dbReference type="SAM" id="SignalP"/>
    </source>
</evidence>
<feature type="chain" id="PRO_5047357210" description="Outer membrane lipoprotein BamD-like domain-containing protein" evidence="4">
    <location>
        <begin position="24"/>
        <end position="258"/>
    </location>
</feature>
<accession>A0ABN6NEY4</accession>
<keyword evidence="1 4" id="KW-0732">Signal</keyword>
<dbReference type="EMBL" id="AP025592">
    <property type="protein sequence ID" value="BDG10603.1"/>
    <property type="molecule type" value="Genomic_DNA"/>
</dbReference>
<sequence length="258" mass="29055">MRRLLALALLLAAACGSSRVSLTGEVLYGKTAEEDYAAGQAEMKDHNWLEAVKFFEHARTKYPFSKYAALSELAVADVKFEQDAFAEAADAYDAFVKLHPTHEKADYAAFRAAEALYRDAPSGFILFPPTYEKDQAQLQKARQRFQEFLKAWPGSKHRAEAEKLAGDAQNRLAEHEWYVAQFYAKREKWAGAAGRLEGLVRDFPGSGHEVDAYLQLADLYAVRLDDRFRARQALQQLITRHPDAARAAGAEKRLEALR</sequence>
<keyword evidence="7" id="KW-1185">Reference proteome</keyword>
<dbReference type="SUPFAM" id="SSF48452">
    <property type="entry name" value="TPR-like"/>
    <property type="match status" value="1"/>
</dbReference>
<evidence type="ECO:0000259" key="5">
    <source>
        <dbReference type="Pfam" id="PF13525"/>
    </source>
</evidence>
<feature type="signal peptide" evidence="4">
    <location>
        <begin position="1"/>
        <end position="23"/>
    </location>
</feature>
<dbReference type="InterPro" id="IPR017689">
    <property type="entry name" value="BamD"/>
</dbReference>
<protein>
    <recommendedName>
        <fullName evidence="5">Outer membrane lipoprotein BamD-like domain-containing protein</fullName>
    </recommendedName>
</protein>
<evidence type="ECO:0000256" key="1">
    <source>
        <dbReference type="ARBA" id="ARBA00022729"/>
    </source>
</evidence>
<keyword evidence="3" id="KW-0998">Cell outer membrane</keyword>
<evidence type="ECO:0000313" key="6">
    <source>
        <dbReference type="EMBL" id="BDG10603.1"/>
    </source>
</evidence>
<name>A0ABN6NEY4_9BACT</name>
<evidence type="ECO:0000256" key="3">
    <source>
        <dbReference type="ARBA" id="ARBA00023237"/>
    </source>
</evidence>
<dbReference type="RefSeq" id="WP_248346362.1">
    <property type="nucleotide sequence ID" value="NZ_AP025592.1"/>
</dbReference>
<dbReference type="NCBIfam" id="TIGR03302">
    <property type="entry name" value="OM_YfiO"/>
    <property type="match status" value="1"/>
</dbReference>